<feature type="transmembrane region" description="Helical" evidence="1">
    <location>
        <begin position="308"/>
        <end position="331"/>
    </location>
</feature>
<dbReference type="Gene3D" id="2.60.120.200">
    <property type="match status" value="1"/>
</dbReference>
<reference evidence="3" key="1">
    <citation type="journal article" date="2022" name="IScience">
        <title>Evolution of zygomycete secretomes and the origins of terrestrial fungal ecologies.</title>
        <authorList>
            <person name="Chang Y."/>
            <person name="Wang Y."/>
            <person name="Mondo S."/>
            <person name="Ahrendt S."/>
            <person name="Andreopoulos W."/>
            <person name="Barry K."/>
            <person name="Beard J."/>
            <person name="Benny G.L."/>
            <person name="Blankenship S."/>
            <person name="Bonito G."/>
            <person name="Cuomo C."/>
            <person name="Desiro A."/>
            <person name="Gervers K.A."/>
            <person name="Hundley H."/>
            <person name="Kuo A."/>
            <person name="LaButti K."/>
            <person name="Lang B.F."/>
            <person name="Lipzen A."/>
            <person name="O'Donnell K."/>
            <person name="Pangilinan J."/>
            <person name="Reynolds N."/>
            <person name="Sandor L."/>
            <person name="Smith M.E."/>
            <person name="Tsang A."/>
            <person name="Grigoriev I.V."/>
            <person name="Stajich J.E."/>
            <person name="Spatafora J.W."/>
        </authorList>
    </citation>
    <scope>NUCLEOTIDE SEQUENCE</scope>
    <source>
        <strain evidence="3">RSA 2281</strain>
    </source>
</reference>
<evidence type="ECO:0000256" key="1">
    <source>
        <dbReference type="SAM" id="Phobius"/>
    </source>
</evidence>
<proteinExistence type="predicted"/>
<protein>
    <recommendedName>
        <fullName evidence="2">Polysaccharide lyase 14 domain-containing protein</fullName>
    </recommendedName>
</protein>
<dbReference type="AlphaFoldDB" id="A0AAD5JWL9"/>
<evidence type="ECO:0000259" key="2">
    <source>
        <dbReference type="Pfam" id="PF21294"/>
    </source>
</evidence>
<keyword evidence="1" id="KW-1133">Transmembrane helix</keyword>
<evidence type="ECO:0000313" key="3">
    <source>
        <dbReference type="EMBL" id="KAI9257335.1"/>
    </source>
</evidence>
<dbReference type="EMBL" id="JAIXMP010000020">
    <property type="protein sequence ID" value="KAI9257335.1"/>
    <property type="molecule type" value="Genomic_DNA"/>
</dbReference>
<name>A0AAD5JWL9_9FUNG</name>
<evidence type="ECO:0000313" key="4">
    <source>
        <dbReference type="Proteomes" id="UP001209540"/>
    </source>
</evidence>
<dbReference type="Pfam" id="PF21294">
    <property type="entry name" value="Polysacc_lyase_14"/>
    <property type="match status" value="1"/>
</dbReference>
<sequence>MMYALSDRASSLNLKKSFNAIMPCSVRSGTNASMKFIKDSWGVFNGYFYGKHDVSFVDDPIDQKSGDKVLRVFYEKGSFSPAATRRQEGDVSGGTEFYVRPFNDSSFKRGLISYDVAFDGGFDWVKGGKLPGLYGGEPTSGCTGGKQSDGSRCFSVRMMWRSDGYGEAYAYLPPVDDVICKNTKVKCNEEYGISLARGAIDFAKKSWTRIEIYTEMNDPGQNNGELHVWQDGRTVIDLKGMVFRNQNSFAISSILFSTFFGGASEEYATPSNTYTFFKNIQFSVADKEELDPIMSTSTVLSHPSFSTLWLFTLMTAILVTPLTCQLSGFIFKY</sequence>
<dbReference type="PANTHER" id="PTHR40124:SF1">
    <property type="entry name" value="DISAGGREGATASE RELATED REPEAT PROTEIN"/>
    <property type="match status" value="1"/>
</dbReference>
<comment type="caution">
    <text evidence="3">The sequence shown here is derived from an EMBL/GenBank/DDBJ whole genome shotgun (WGS) entry which is preliminary data.</text>
</comment>
<dbReference type="Proteomes" id="UP001209540">
    <property type="component" value="Unassembled WGS sequence"/>
</dbReference>
<reference evidence="3" key="2">
    <citation type="submission" date="2023-02" db="EMBL/GenBank/DDBJ databases">
        <authorList>
            <consortium name="DOE Joint Genome Institute"/>
            <person name="Mondo S.J."/>
            <person name="Chang Y."/>
            <person name="Wang Y."/>
            <person name="Ahrendt S."/>
            <person name="Andreopoulos W."/>
            <person name="Barry K."/>
            <person name="Beard J."/>
            <person name="Benny G.L."/>
            <person name="Blankenship S."/>
            <person name="Bonito G."/>
            <person name="Cuomo C."/>
            <person name="Desiro A."/>
            <person name="Gervers K.A."/>
            <person name="Hundley H."/>
            <person name="Kuo A."/>
            <person name="LaButti K."/>
            <person name="Lang B.F."/>
            <person name="Lipzen A."/>
            <person name="O'Donnell K."/>
            <person name="Pangilinan J."/>
            <person name="Reynolds N."/>
            <person name="Sandor L."/>
            <person name="Smith M.W."/>
            <person name="Tsang A."/>
            <person name="Grigoriev I.V."/>
            <person name="Stajich J.E."/>
            <person name="Spatafora J.W."/>
        </authorList>
    </citation>
    <scope>NUCLEOTIDE SEQUENCE</scope>
    <source>
        <strain evidence="3">RSA 2281</strain>
    </source>
</reference>
<feature type="domain" description="Polysaccharide lyase 14" evidence="2">
    <location>
        <begin position="63"/>
        <end position="280"/>
    </location>
</feature>
<accession>A0AAD5JWL9</accession>
<dbReference type="PANTHER" id="PTHR40124">
    <property type="match status" value="1"/>
</dbReference>
<keyword evidence="1" id="KW-0472">Membrane</keyword>
<gene>
    <name evidence="3" type="ORF">BDA99DRAFT_484709</name>
</gene>
<dbReference type="InterPro" id="IPR048958">
    <property type="entry name" value="Polysacc_lyase_14"/>
</dbReference>
<keyword evidence="1" id="KW-0812">Transmembrane</keyword>
<organism evidence="3 4">
    <name type="scientific">Phascolomyces articulosus</name>
    <dbReference type="NCBI Taxonomy" id="60185"/>
    <lineage>
        <taxon>Eukaryota</taxon>
        <taxon>Fungi</taxon>
        <taxon>Fungi incertae sedis</taxon>
        <taxon>Mucoromycota</taxon>
        <taxon>Mucoromycotina</taxon>
        <taxon>Mucoromycetes</taxon>
        <taxon>Mucorales</taxon>
        <taxon>Lichtheimiaceae</taxon>
        <taxon>Phascolomyces</taxon>
    </lineage>
</organism>
<keyword evidence="4" id="KW-1185">Reference proteome</keyword>